<proteinExistence type="predicted"/>
<feature type="non-terminal residue" evidence="2">
    <location>
        <position position="67"/>
    </location>
</feature>
<evidence type="ECO:0000313" key="2">
    <source>
        <dbReference type="EMBL" id="KFM56757.1"/>
    </source>
</evidence>
<feature type="compositionally biased region" description="Polar residues" evidence="1">
    <location>
        <begin position="1"/>
        <end position="11"/>
    </location>
</feature>
<gene>
    <name evidence="2" type="ORF">X975_15390</name>
</gene>
<accession>A0A087SV68</accession>
<evidence type="ECO:0000256" key="1">
    <source>
        <dbReference type="SAM" id="MobiDB-lite"/>
    </source>
</evidence>
<sequence>MKNGMFTTISSGKDRGAGQVNQLKQHQKLIFIKRRLCYRFGGITKEFSTLNSYHPTNRSILMSTLYN</sequence>
<dbReference type="AlphaFoldDB" id="A0A087SV68"/>
<feature type="region of interest" description="Disordered" evidence="1">
    <location>
        <begin position="1"/>
        <end position="20"/>
    </location>
</feature>
<dbReference type="EMBL" id="KK112117">
    <property type="protein sequence ID" value="KFM56757.1"/>
    <property type="molecule type" value="Genomic_DNA"/>
</dbReference>
<protein>
    <submittedName>
        <fullName evidence="2">Uncharacterized protein</fullName>
    </submittedName>
</protein>
<name>A0A087SV68_STEMI</name>
<keyword evidence="3" id="KW-1185">Reference proteome</keyword>
<reference evidence="2 3" key="1">
    <citation type="submission" date="2013-11" db="EMBL/GenBank/DDBJ databases">
        <title>Genome sequencing of Stegodyphus mimosarum.</title>
        <authorList>
            <person name="Bechsgaard J."/>
        </authorList>
    </citation>
    <scope>NUCLEOTIDE SEQUENCE [LARGE SCALE GENOMIC DNA]</scope>
</reference>
<organism evidence="2 3">
    <name type="scientific">Stegodyphus mimosarum</name>
    <name type="common">African social velvet spider</name>
    <dbReference type="NCBI Taxonomy" id="407821"/>
    <lineage>
        <taxon>Eukaryota</taxon>
        <taxon>Metazoa</taxon>
        <taxon>Ecdysozoa</taxon>
        <taxon>Arthropoda</taxon>
        <taxon>Chelicerata</taxon>
        <taxon>Arachnida</taxon>
        <taxon>Araneae</taxon>
        <taxon>Araneomorphae</taxon>
        <taxon>Entelegynae</taxon>
        <taxon>Eresoidea</taxon>
        <taxon>Eresidae</taxon>
        <taxon>Stegodyphus</taxon>
    </lineage>
</organism>
<evidence type="ECO:0000313" key="3">
    <source>
        <dbReference type="Proteomes" id="UP000054359"/>
    </source>
</evidence>
<dbReference type="Proteomes" id="UP000054359">
    <property type="component" value="Unassembled WGS sequence"/>
</dbReference>